<evidence type="ECO:0000256" key="7">
    <source>
        <dbReference type="ARBA" id="ARBA00039717"/>
    </source>
</evidence>
<evidence type="ECO:0000256" key="4">
    <source>
        <dbReference type="ARBA" id="ARBA00022801"/>
    </source>
</evidence>
<reference evidence="11" key="2">
    <citation type="journal article" date="2023" name="Infect Dis Poverty">
        <title>Chromosome-scale genome of the human blood fluke Schistosoma mekongi and its implications for public health.</title>
        <authorList>
            <person name="Zhou M."/>
            <person name="Xu L."/>
            <person name="Xu D."/>
            <person name="Chen W."/>
            <person name="Khan J."/>
            <person name="Hu Y."/>
            <person name="Huang H."/>
            <person name="Wei H."/>
            <person name="Zhang Y."/>
            <person name="Chusongsang P."/>
            <person name="Tanasarnprasert K."/>
            <person name="Hu X."/>
            <person name="Limpanont Y."/>
            <person name="Lv Z."/>
        </authorList>
    </citation>
    <scope>NUCLEOTIDE SEQUENCE</scope>
    <source>
        <strain evidence="11">LV_2022a</strain>
    </source>
</reference>
<sequence length="398" mass="45667">MLEGLFEYNEVVDQQKGCLRDGIYSQTIVKRSLGRQHLKIILSYDKRITNQTVLLKIKKAVGGASKYWEKTLFVNVDRQDNLLAQRPFIGEVNFCLTEEQILRCNDQKLFDTARHEIGHVLGIHPFMYKLLPDLDADFRLPNNNARPVQNITLRWWSTKGTFNIQKTIIRLPSMLAEAKKHFGCDELQGIELVNDHFSHRIMGDELMTPSISSTSYVSRIGLAYLKDTGGEDIQPFCNKPNEMKCLNYEHAIGYCSIHKYGTELPSENQYIDSTFKVPINEIQYYGGSTKYDYCPIIEKYQIDENRTSSCASKISLKPDLETNMLLEDVGRNSICIEHSPMEYVYRLLMVAYVEYTGKLITNLFSSTVRKVFSRTNVKEGSELTQNVNSVSSLRESVT</sequence>
<evidence type="ECO:0000256" key="1">
    <source>
        <dbReference type="ARBA" id="ARBA00005860"/>
    </source>
</evidence>
<comment type="cofactor">
    <cofactor evidence="9 10">
        <name>Zn(2+)</name>
        <dbReference type="ChEBI" id="CHEBI:29105"/>
    </cofactor>
    <text evidence="9 10">Binds 1 zinc ion per subunit.</text>
</comment>
<dbReference type="Gene3D" id="2.10.55.10">
    <property type="entry name" value="Leishmanolysin domain 3"/>
    <property type="match status" value="1"/>
</dbReference>
<dbReference type="Pfam" id="PF01457">
    <property type="entry name" value="Peptidase_M8"/>
    <property type="match status" value="2"/>
</dbReference>
<dbReference type="GO" id="GO:0006508">
    <property type="term" value="P:proteolysis"/>
    <property type="evidence" value="ECO:0007669"/>
    <property type="project" value="UniProtKB-KW"/>
</dbReference>
<evidence type="ECO:0000256" key="3">
    <source>
        <dbReference type="ARBA" id="ARBA00022723"/>
    </source>
</evidence>
<evidence type="ECO:0000256" key="5">
    <source>
        <dbReference type="ARBA" id="ARBA00022833"/>
    </source>
</evidence>
<protein>
    <recommendedName>
        <fullName evidence="7 10">Leishmanolysin-like peptidase</fullName>
        <ecNumber evidence="10">3.4.24.-</ecNumber>
    </recommendedName>
</protein>
<evidence type="ECO:0000313" key="11">
    <source>
        <dbReference type="EMBL" id="KAK4470981.1"/>
    </source>
</evidence>
<dbReference type="InterPro" id="IPR001577">
    <property type="entry name" value="Peptidase_M8"/>
</dbReference>
<dbReference type="Proteomes" id="UP001292079">
    <property type="component" value="Unassembled WGS sequence"/>
</dbReference>
<dbReference type="GO" id="GO:0007155">
    <property type="term" value="P:cell adhesion"/>
    <property type="evidence" value="ECO:0007669"/>
    <property type="project" value="InterPro"/>
</dbReference>
<keyword evidence="12" id="KW-1185">Reference proteome</keyword>
<gene>
    <name evidence="11" type="ORF">MN116_006484</name>
</gene>
<dbReference type="AlphaFoldDB" id="A0AAE2D4G7"/>
<feature type="binding site" evidence="9">
    <location>
        <position position="196"/>
    </location>
    <ligand>
        <name>Zn(2+)</name>
        <dbReference type="ChEBI" id="CHEBI:29105"/>
        <note>catalytic</note>
    </ligand>
</feature>
<evidence type="ECO:0000256" key="8">
    <source>
        <dbReference type="PIRSR" id="PIRSR601577-1"/>
    </source>
</evidence>
<dbReference type="EC" id="3.4.24.-" evidence="10"/>
<feature type="binding site" evidence="9">
    <location>
        <position position="115"/>
    </location>
    <ligand>
        <name>Zn(2+)</name>
        <dbReference type="ChEBI" id="CHEBI:29105"/>
        <note>catalytic</note>
    </ligand>
</feature>
<dbReference type="GO" id="GO:0004222">
    <property type="term" value="F:metalloendopeptidase activity"/>
    <property type="evidence" value="ECO:0007669"/>
    <property type="project" value="UniProtKB-UniRule"/>
</dbReference>
<dbReference type="GO" id="GO:0016020">
    <property type="term" value="C:membrane"/>
    <property type="evidence" value="ECO:0007669"/>
    <property type="project" value="InterPro"/>
</dbReference>
<comment type="similarity">
    <text evidence="1 10">Belongs to the peptidase M8 family.</text>
</comment>
<comment type="caution">
    <text evidence="11">The sequence shown here is derived from an EMBL/GenBank/DDBJ whole genome shotgun (WGS) entry which is preliminary data.</text>
</comment>
<dbReference type="PANTHER" id="PTHR10942:SF0">
    <property type="entry name" value="LEISHMANOLYSIN-LIKE PEPTIDASE"/>
    <property type="match status" value="1"/>
</dbReference>
<organism evidence="11 12">
    <name type="scientific">Schistosoma mekongi</name>
    <name type="common">Parasitic worm</name>
    <dbReference type="NCBI Taxonomy" id="38744"/>
    <lineage>
        <taxon>Eukaryota</taxon>
        <taxon>Metazoa</taxon>
        <taxon>Spiralia</taxon>
        <taxon>Lophotrochozoa</taxon>
        <taxon>Platyhelminthes</taxon>
        <taxon>Trematoda</taxon>
        <taxon>Digenea</taxon>
        <taxon>Strigeidida</taxon>
        <taxon>Schistosomatoidea</taxon>
        <taxon>Schistosomatidae</taxon>
        <taxon>Schistosoma</taxon>
    </lineage>
</organism>
<dbReference type="Gene3D" id="3.90.132.10">
    <property type="entry name" value="Leishmanolysin , domain 2"/>
    <property type="match status" value="1"/>
</dbReference>
<feature type="binding site" evidence="9">
    <location>
        <position position="119"/>
    </location>
    <ligand>
        <name>Zn(2+)</name>
        <dbReference type="ChEBI" id="CHEBI:29105"/>
        <note>catalytic</note>
    </ligand>
</feature>
<feature type="active site" evidence="8">
    <location>
        <position position="116"/>
    </location>
</feature>
<dbReference type="SUPFAM" id="SSF55486">
    <property type="entry name" value="Metalloproteases ('zincins'), catalytic domain"/>
    <property type="match status" value="1"/>
</dbReference>
<reference evidence="11" key="1">
    <citation type="submission" date="2022-04" db="EMBL/GenBank/DDBJ databases">
        <authorList>
            <person name="Xu L."/>
            <person name="Lv Z."/>
        </authorList>
    </citation>
    <scope>NUCLEOTIDE SEQUENCE</scope>
    <source>
        <strain evidence="11">LV_2022a</strain>
    </source>
</reference>
<accession>A0AAE2D4G7</accession>
<name>A0AAE2D4G7_SCHME</name>
<keyword evidence="2 10" id="KW-0645">Protease</keyword>
<dbReference type="GO" id="GO:0046872">
    <property type="term" value="F:metal ion binding"/>
    <property type="evidence" value="ECO:0007669"/>
    <property type="project" value="UniProtKB-KW"/>
</dbReference>
<keyword evidence="5 9" id="KW-0862">Zinc</keyword>
<evidence type="ECO:0000313" key="12">
    <source>
        <dbReference type="Proteomes" id="UP001292079"/>
    </source>
</evidence>
<evidence type="ECO:0000256" key="2">
    <source>
        <dbReference type="ARBA" id="ARBA00022670"/>
    </source>
</evidence>
<keyword evidence="4 10" id="KW-0378">Hydrolase</keyword>
<dbReference type="EMBL" id="JALJAT010000004">
    <property type="protein sequence ID" value="KAK4470981.1"/>
    <property type="molecule type" value="Genomic_DNA"/>
</dbReference>
<keyword evidence="6 9" id="KW-0482">Metalloprotease</keyword>
<evidence type="ECO:0000256" key="9">
    <source>
        <dbReference type="PIRSR" id="PIRSR601577-2"/>
    </source>
</evidence>
<evidence type="ECO:0000256" key="10">
    <source>
        <dbReference type="RuleBase" id="RU366077"/>
    </source>
</evidence>
<proteinExistence type="inferred from homology"/>
<keyword evidence="3 9" id="KW-0479">Metal-binding</keyword>
<evidence type="ECO:0000256" key="6">
    <source>
        <dbReference type="ARBA" id="ARBA00023049"/>
    </source>
</evidence>
<dbReference type="PANTHER" id="PTHR10942">
    <property type="entry name" value="LEISHMANOLYSIN-LIKE PEPTIDASE"/>
    <property type="match status" value="1"/>
</dbReference>
<dbReference type="GO" id="GO:0005737">
    <property type="term" value="C:cytoplasm"/>
    <property type="evidence" value="ECO:0007669"/>
    <property type="project" value="TreeGrafter"/>
</dbReference>